<evidence type="ECO:0000313" key="3">
    <source>
        <dbReference type="Proteomes" id="UP000005756"/>
    </source>
</evidence>
<name>A0A7U9GGG2_9GAMM</name>
<protein>
    <submittedName>
        <fullName evidence="2">Uncharacterized protein</fullName>
    </submittedName>
</protein>
<gene>
    <name evidence="2" type="ORF">KUC_0215</name>
</gene>
<accession>A0A7U9GGG2</accession>
<reference evidence="2 3" key="1">
    <citation type="submission" date="2011-10" db="EMBL/GenBank/DDBJ databases">
        <authorList>
            <person name="Quillaguamn J."/>
            <person name="Guzmn D."/>
            <person name="Balderrama-Subieta A."/>
            <person name="Cardona-Ortuo C."/>
            <person name="Guevara-Martnez M."/>
            <person name="Callisaya-Quispe N."/>
        </authorList>
    </citation>
    <scope>NUCLEOTIDE SEQUENCE [LARGE SCALE GENOMIC DNA]</scope>
    <source>
        <strain evidence="2 3">LC1</strain>
    </source>
</reference>
<dbReference type="AlphaFoldDB" id="A0A7U9GGG2"/>
<proteinExistence type="predicted"/>
<dbReference type="EMBL" id="JH393257">
    <property type="protein sequence ID" value="EHJ93268.1"/>
    <property type="molecule type" value="Genomic_DNA"/>
</dbReference>
<organism evidence="2 3">
    <name type="scientific">Vreelandella boliviensis LC1</name>
    <dbReference type="NCBI Taxonomy" id="1072583"/>
    <lineage>
        <taxon>Bacteria</taxon>
        <taxon>Pseudomonadati</taxon>
        <taxon>Pseudomonadota</taxon>
        <taxon>Gammaproteobacteria</taxon>
        <taxon>Oceanospirillales</taxon>
        <taxon>Halomonadaceae</taxon>
        <taxon>Vreelandella</taxon>
    </lineage>
</organism>
<evidence type="ECO:0000256" key="1">
    <source>
        <dbReference type="SAM" id="MobiDB-lite"/>
    </source>
</evidence>
<feature type="region of interest" description="Disordered" evidence="1">
    <location>
        <begin position="1"/>
        <end position="22"/>
    </location>
</feature>
<dbReference type="Proteomes" id="UP000005756">
    <property type="component" value="Unassembled WGS sequence"/>
</dbReference>
<sequence>MGFGHDASVLKKPLHHAGSGQLRASCSEQEVVQLRANNSVQACTIPLVRKPGGLHVPD</sequence>
<evidence type="ECO:0000313" key="2">
    <source>
        <dbReference type="EMBL" id="EHJ93268.1"/>
    </source>
</evidence>